<dbReference type="InterPro" id="IPR052035">
    <property type="entry name" value="ZnF_BED_domain_contain"/>
</dbReference>
<dbReference type="SUPFAM" id="SSF53098">
    <property type="entry name" value="Ribonuclease H-like"/>
    <property type="match status" value="1"/>
</dbReference>
<evidence type="ECO:0000256" key="5">
    <source>
        <dbReference type="ARBA" id="ARBA00022771"/>
    </source>
</evidence>
<evidence type="ECO:0000259" key="11">
    <source>
        <dbReference type="Pfam" id="PF14372"/>
    </source>
</evidence>
<dbReference type="GO" id="GO:0006396">
    <property type="term" value="P:RNA processing"/>
    <property type="evidence" value="ECO:0007669"/>
    <property type="project" value="InterPro"/>
</dbReference>
<evidence type="ECO:0000259" key="9">
    <source>
        <dbReference type="Pfam" id="PF00588"/>
    </source>
</evidence>
<proteinExistence type="predicted"/>
<dbReference type="AlphaFoldDB" id="A0A7N2R2A5"/>
<dbReference type="InterPro" id="IPR008906">
    <property type="entry name" value="HATC_C_dom"/>
</dbReference>
<feature type="domain" description="tRNA/rRNA methyltransferase SpoU type" evidence="9">
    <location>
        <begin position="606"/>
        <end position="751"/>
    </location>
</feature>
<dbReference type="GO" id="GO:0046983">
    <property type="term" value="F:protein dimerization activity"/>
    <property type="evidence" value="ECO:0007669"/>
    <property type="project" value="InterPro"/>
</dbReference>
<dbReference type="GO" id="GO:0003723">
    <property type="term" value="F:RNA binding"/>
    <property type="evidence" value="ECO:0007669"/>
    <property type="project" value="InterPro"/>
</dbReference>
<dbReference type="SUPFAM" id="SSF75217">
    <property type="entry name" value="alpha/beta knot"/>
    <property type="match status" value="1"/>
</dbReference>
<evidence type="ECO:0000256" key="1">
    <source>
        <dbReference type="ARBA" id="ARBA00004123"/>
    </source>
</evidence>
<keyword evidence="8" id="KW-0539">Nucleus</keyword>
<protein>
    <recommendedName>
        <fullName evidence="14">Transposase</fullName>
    </recommendedName>
</protein>
<evidence type="ECO:0000256" key="8">
    <source>
        <dbReference type="ARBA" id="ARBA00023242"/>
    </source>
</evidence>
<keyword evidence="2" id="KW-0489">Methyltransferase</keyword>
<keyword evidence="4" id="KW-0479">Metal-binding</keyword>
<dbReference type="PANTHER" id="PTHR46481:SF10">
    <property type="entry name" value="ZINC FINGER BED DOMAIN-CONTAINING PROTEIN 39"/>
    <property type="match status" value="1"/>
</dbReference>
<evidence type="ECO:0000256" key="7">
    <source>
        <dbReference type="ARBA" id="ARBA00023125"/>
    </source>
</evidence>
<name>A0A7N2R2A5_QUELO</name>
<dbReference type="GO" id="GO:0008173">
    <property type="term" value="F:RNA methyltransferase activity"/>
    <property type="evidence" value="ECO:0007669"/>
    <property type="project" value="InterPro"/>
</dbReference>
<sequence length="751" mass="84969">MALARMIIVDELPFRFVEHSGFIDFMVEVEPRFKVPSRVTVARDCLRVYIREKESLRKVLMAGQRILNFCLVPDHKGETIGRVVESCLLQWGIDYIFTITVDNASSNDVAIEYLRRKTKDRVGSLLGCEFLHMRCCAHILNLIVQDGLRDLNESIVKVRNVVRWNSTYLMLESALKFVAAFERMEEDDGHFLRYFEDPSSGPPRFLDWENVRLFTKFLGMFYEATLRFSGSLFVTTNVYFHELVSLQDQLNQLCNGRGDPLLKGMAQRMKLKYDKYWRSVDRINLMLFVAAVVDPRYKLKYVRFWFKQWYDKEKADELGLRVRQALNRLFKHYSGAMGTPCGASANGTNEFGSSDVATMSSVLSGFGNAEERMKRYNNIYKQHLADEDSVECKSELDRYLLEASVDLETEGFDILDWWRVNSSRYRILSQVARDVLAIPVSTVASESAFSTGGRVLDPFRSSLSPNTVEALICTQNWLRSKDSTEPINLREAMDEVENHELESGAVNTIVRRPIDGKLIQIRRVANGEALRTSPIAGKTFVFVGVEGARRALAFGAKSRGAQVVIFNQNYERAKVLADAVSREALPYECLKRLCPQEGMILANASAVQIPGNTGCIARTCAASAVGLHLVGPLGFQVDDAKLKRAGLDYWPYPKDGEKLLLAFTKRGTTIHSKPELNSELFVCVDHRFTDIGVMDLKDFSYRRGDYLIFGSETSGLPPEALLDCKSETFGWGTIQIPIVETYVGCLNLSVS</sequence>
<evidence type="ECO:0008006" key="14">
    <source>
        <dbReference type="Google" id="ProtNLM"/>
    </source>
</evidence>
<dbReference type="SUPFAM" id="SSF51735">
    <property type="entry name" value="NAD(P)-binding Rossmann-fold domains"/>
    <property type="match status" value="1"/>
</dbReference>
<dbReference type="EMBL" id="LRBV02000004">
    <property type="status" value="NOT_ANNOTATED_CDS"/>
    <property type="molecule type" value="Genomic_DNA"/>
</dbReference>
<dbReference type="InterPro" id="IPR029026">
    <property type="entry name" value="tRNA_m1G_MTases_N"/>
</dbReference>
<dbReference type="OMA" id="FREYTHA"/>
<dbReference type="InterPro" id="IPR036291">
    <property type="entry name" value="NAD(P)-bd_dom_sf"/>
</dbReference>
<evidence type="ECO:0000256" key="2">
    <source>
        <dbReference type="ARBA" id="ARBA00022603"/>
    </source>
</evidence>
<evidence type="ECO:0000313" key="12">
    <source>
        <dbReference type="EnsemblPlants" id="QL04p005246:mrna"/>
    </source>
</evidence>
<dbReference type="Gene3D" id="3.40.1280.10">
    <property type="match status" value="1"/>
</dbReference>
<dbReference type="Pfam" id="PF05699">
    <property type="entry name" value="Dimer_Tnp_hAT"/>
    <property type="match status" value="1"/>
</dbReference>
<keyword evidence="6" id="KW-0862">Zinc</keyword>
<keyword evidence="3" id="KW-0808">Transferase</keyword>
<reference evidence="12 13" key="1">
    <citation type="journal article" date="2016" name="G3 (Bethesda)">
        <title>First Draft Assembly and Annotation of the Genome of a California Endemic Oak Quercus lobata Nee (Fagaceae).</title>
        <authorList>
            <person name="Sork V.L."/>
            <person name="Fitz-Gibbon S.T."/>
            <person name="Puiu D."/>
            <person name="Crepeau M."/>
            <person name="Gugger P.F."/>
            <person name="Sherman R."/>
            <person name="Stevens K."/>
            <person name="Langley C.H."/>
            <person name="Pellegrini M."/>
            <person name="Salzberg S.L."/>
        </authorList>
    </citation>
    <scope>NUCLEOTIDE SEQUENCE [LARGE SCALE GENOMIC DNA]</scope>
    <source>
        <strain evidence="12 13">cv. SW786</strain>
    </source>
</reference>
<dbReference type="InterPro" id="IPR012337">
    <property type="entry name" value="RNaseH-like_sf"/>
</dbReference>
<comment type="subcellular location">
    <subcellularLocation>
        <location evidence="1">Nucleus</location>
    </subcellularLocation>
</comment>
<dbReference type="Pfam" id="PF14372">
    <property type="entry name" value="hAT-like_RNase-H"/>
    <property type="match status" value="1"/>
</dbReference>
<dbReference type="PANTHER" id="PTHR46481">
    <property type="entry name" value="ZINC FINGER BED DOMAIN-CONTAINING PROTEIN 4"/>
    <property type="match status" value="1"/>
</dbReference>
<keyword evidence="5" id="KW-0863">Zinc-finger</keyword>
<keyword evidence="7" id="KW-0238">DNA-binding</keyword>
<dbReference type="InterPro" id="IPR001537">
    <property type="entry name" value="SpoU_MeTrfase"/>
</dbReference>
<dbReference type="EnsemblPlants" id="QL04p005246:mrna">
    <property type="protein sequence ID" value="QL04p005246:mrna"/>
    <property type="gene ID" value="QL04p005246"/>
</dbReference>
<evidence type="ECO:0000256" key="6">
    <source>
        <dbReference type="ARBA" id="ARBA00022833"/>
    </source>
</evidence>
<dbReference type="InterPro" id="IPR025525">
    <property type="entry name" value="hAT-like_transposase_RNase-H"/>
</dbReference>
<organism evidence="12 13">
    <name type="scientific">Quercus lobata</name>
    <name type="common">Valley oak</name>
    <dbReference type="NCBI Taxonomy" id="97700"/>
    <lineage>
        <taxon>Eukaryota</taxon>
        <taxon>Viridiplantae</taxon>
        <taxon>Streptophyta</taxon>
        <taxon>Embryophyta</taxon>
        <taxon>Tracheophyta</taxon>
        <taxon>Spermatophyta</taxon>
        <taxon>Magnoliopsida</taxon>
        <taxon>eudicotyledons</taxon>
        <taxon>Gunneridae</taxon>
        <taxon>Pentapetalae</taxon>
        <taxon>rosids</taxon>
        <taxon>fabids</taxon>
        <taxon>Fagales</taxon>
        <taxon>Fagaceae</taxon>
        <taxon>Quercus</taxon>
    </lineage>
</organism>
<feature type="domain" description="hAT-like transposase RNase-H fold" evidence="11">
    <location>
        <begin position="229"/>
        <end position="333"/>
    </location>
</feature>
<dbReference type="Proteomes" id="UP000594261">
    <property type="component" value="Chromosome 4"/>
</dbReference>
<reference evidence="12" key="2">
    <citation type="submission" date="2021-01" db="UniProtKB">
        <authorList>
            <consortium name="EnsemblPlants"/>
        </authorList>
    </citation>
    <scope>IDENTIFICATION</scope>
</reference>
<evidence type="ECO:0000313" key="13">
    <source>
        <dbReference type="Proteomes" id="UP000594261"/>
    </source>
</evidence>
<feature type="domain" description="HAT C-terminal dimerisation" evidence="10">
    <location>
        <begin position="395"/>
        <end position="478"/>
    </location>
</feature>
<dbReference type="GO" id="GO:0032259">
    <property type="term" value="P:methylation"/>
    <property type="evidence" value="ECO:0007669"/>
    <property type="project" value="UniProtKB-KW"/>
</dbReference>
<evidence type="ECO:0000256" key="3">
    <source>
        <dbReference type="ARBA" id="ARBA00022679"/>
    </source>
</evidence>
<dbReference type="InterPro" id="IPR029028">
    <property type="entry name" value="Alpha/beta_knot_MTases"/>
</dbReference>
<keyword evidence="13" id="KW-1185">Reference proteome</keyword>
<evidence type="ECO:0000256" key="4">
    <source>
        <dbReference type="ARBA" id="ARBA00022723"/>
    </source>
</evidence>
<dbReference type="SUPFAM" id="SSF140996">
    <property type="entry name" value="Hermes dimerisation domain"/>
    <property type="match status" value="1"/>
</dbReference>
<accession>A0A7N2R2A5</accession>
<dbReference type="GO" id="GO:0003677">
    <property type="term" value="F:DNA binding"/>
    <property type="evidence" value="ECO:0007669"/>
    <property type="project" value="UniProtKB-KW"/>
</dbReference>
<dbReference type="Pfam" id="PF00588">
    <property type="entry name" value="SpoU_methylase"/>
    <property type="match status" value="1"/>
</dbReference>
<evidence type="ECO:0000259" key="10">
    <source>
        <dbReference type="Pfam" id="PF05699"/>
    </source>
</evidence>
<dbReference type="Gramene" id="QL04p005246:mrna">
    <property type="protein sequence ID" value="QL04p005246:mrna"/>
    <property type="gene ID" value="QL04p005246"/>
</dbReference>
<dbReference type="InParanoid" id="A0A7N2R2A5"/>